<proteinExistence type="predicted"/>
<dbReference type="NCBIfam" id="TIGR01571">
    <property type="entry name" value="A_thal_Cys_rich"/>
    <property type="match status" value="1"/>
</dbReference>
<feature type="region of interest" description="Disordered" evidence="1">
    <location>
        <begin position="166"/>
        <end position="191"/>
    </location>
</feature>
<dbReference type="Pfam" id="PF04749">
    <property type="entry name" value="PLAC8"/>
    <property type="match status" value="1"/>
</dbReference>
<accession>A0A1D1XZB4</accession>
<feature type="region of interest" description="Disordered" evidence="1">
    <location>
        <begin position="19"/>
        <end position="39"/>
    </location>
</feature>
<protein>
    <submittedName>
        <fullName evidence="2">Protein PLANT CADMIUM RESISTANCE 10</fullName>
    </submittedName>
</protein>
<organism evidence="2">
    <name type="scientific">Anthurium amnicola</name>
    <dbReference type="NCBI Taxonomy" id="1678845"/>
    <lineage>
        <taxon>Eukaryota</taxon>
        <taxon>Viridiplantae</taxon>
        <taxon>Streptophyta</taxon>
        <taxon>Embryophyta</taxon>
        <taxon>Tracheophyta</taxon>
        <taxon>Spermatophyta</taxon>
        <taxon>Magnoliopsida</taxon>
        <taxon>Liliopsida</taxon>
        <taxon>Araceae</taxon>
        <taxon>Pothoideae</taxon>
        <taxon>Potheae</taxon>
        <taxon>Anthurium</taxon>
    </lineage>
</organism>
<sequence>MQGQGCYVPPPYVPLGQSDAEAGTAGESMPNSVPHAPHQITRDPTQWSSGVCACFDDMPSCCMGLFCPCFLFGKNAEFLGSGTFAGSCITHFILWGLVNGLCCLFTEGILLGLPGSIVACYACGYRRSLRAKYNLQEAPCGDLATHLFCHLCAICQEYREIRERMGSSDQSDMQTLVRAPPVQTMESSSQE</sequence>
<reference evidence="2" key="1">
    <citation type="submission" date="2015-07" db="EMBL/GenBank/DDBJ databases">
        <title>Transcriptome Assembly of Anthurium amnicola.</title>
        <authorList>
            <person name="Suzuki J."/>
        </authorList>
    </citation>
    <scope>NUCLEOTIDE SEQUENCE</scope>
</reference>
<evidence type="ECO:0000313" key="2">
    <source>
        <dbReference type="EMBL" id="JAT47715.1"/>
    </source>
</evidence>
<dbReference type="InterPro" id="IPR006461">
    <property type="entry name" value="PLAC_motif_containing"/>
</dbReference>
<dbReference type="AlphaFoldDB" id="A0A1D1XZB4"/>
<dbReference type="PANTHER" id="PTHR15907">
    <property type="entry name" value="DUF614 FAMILY PROTEIN-RELATED"/>
    <property type="match status" value="1"/>
</dbReference>
<name>A0A1D1XZB4_9ARAE</name>
<gene>
    <name evidence="2" type="primary">PCR10_2</name>
    <name evidence="2" type="ORF">g.50497</name>
</gene>
<evidence type="ECO:0000256" key="1">
    <source>
        <dbReference type="SAM" id="MobiDB-lite"/>
    </source>
</evidence>
<dbReference type="EMBL" id="GDJX01020221">
    <property type="protein sequence ID" value="JAT47715.1"/>
    <property type="molecule type" value="Transcribed_RNA"/>
</dbReference>